<evidence type="ECO:0000313" key="4">
    <source>
        <dbReference type="Proteomes" id="UP000016935"/>
    </source>
</evidence>
<keyword evidence="4" id="KW-1185">Reference proteome</keyword>
<dbReference type="SUPFAM" id="SSF52540">
    <property type="entry name" value="P-loop containing nucleoside triphosphate hydrolases"/>
    <property type="match status" value="1"/>
</dbReference>
<organism evidence="3 4">
    <name type="scientific">Exserohilum turcicum (strain 28A)</name>
    <name type="common">Northern leaf blight fungus</name>
    <name type="synonym">Setosphaeria turcica</name>
    <dbReference type="NCBI Taxonomy" id="671987"/>
    <lineage>
        <taxon>Eukaryota</taxon>
        <taxon>Fungi</taxon>
        <taxon>Dikarya</taxon>
        <taxon>Ascomycota</taxon>
        <taxon>Pezizomycotina</taxon>
        <taxon>Dothideomycetes</taxon>
        <taxon>Pleosporomycetidae</taxon>
        <taxon>Pleosporales</taxon>
        <taxon>Pleosporineae</taxon>
        <taxon>Pleosporaceae</taxon>
        <taxon>Exserohilum</taxon>
    </lineage>
</organism>
<feature type="domain" description="DEAD/DEAH-box helicase" evidence="2">
    <location>
        <begin position="212"/>
        <end position="273"/>
    </location>
</feature>
<dbReference type="GO" id="GO:0000724">
    <property type="term" value="P:double-strand break repair via homologous recombination"/>
    <property type="evidence" value="ECO:0007669"/>
    <property type="project" value="TreeGrafter"/>
</dbReference>
<dbReference type="RefSeq" id="XP_008028707.1">
    <property type="nucleotide sequence ID" value="XM_008030516.1"/>
</dbReference>
<dbReference type="PANTHER" id="PTHR13710:SF120">
    <property type="entry name" value="BIFUNCTIONAL 3'-5' EXONUCLEASE_ATP-DEPENDENT HELICASE WRN"/>
    <property type="match status" value="1"/>
</dbReference>
<accession>R0K5T2</accession>
<name>R0K5T2_EXST2</name>
<dbReference type="GO" id="GO:0005737">
    <property type="term" value="C:cytoplasm"/>
    <property type="evidence" value="ECO:0007669"/>
    <property type="project" value="TreeGrafter"/>
</dbReference>
<feature type="non-terminal residue" evidence="3">
    <location>
        <position position="291"/>
    </location>
</feature>
<sequence length="291" mass="32212">MALYLSYLQRFREFLVVNVLNGGLDDYVWSNEQGAWNTDRPTKVLRRETGKRLGVALHTLGYRHTAVGIGRVMVGESFGKGYQDEIGEIDEAEVDEDEEDLIELQNARSTVMGVGNYSVSIDIVKHLSTRSIDAFRALSTAWHRFLGVDGQAETAEEGRVRRKRRMRESISGLPIVPKEKAVQVEDARAAAVQRALQQVLGKQDVGFRSMEQEQALYAVLDKQTPLVVVLPTGGGKSLLFTLPACIEENGVTVVVVPYRALIEDLVSRIGSCGVECIEWKHGENNPASVVV</sequence>
<protein>
    <recommendedName>
        <fullName evidence="2">DEAD/DEAH-box helicase domain-containing protein</fullName>
    </recommendedName>
</protein>
<dbReference type="OrthoDB" id="3925403at2759"/>
<reference evidence="3 4" key="1">
    <citation type="journal article" date="2012" name="PLoS Pathog.">
        <title>Diverse lifestyles and strategies of plant pathogenesis encoded in the genomes of eighteen Dothideomycetes fungi.</title>
        <authorList>
            <person name="Ohm R.A."/>
            <person name="Feau N."/>
            <person name="Henrissat B."/>
            <person name="Schoch C.L."/>
            <person name="Horwitz B.A."/>
            <person name="Barry K.W."/>
            <person name="Condon B.J."/>
            <person name="Copeland A.C."/>
            <person name="Dhillon B."/>
            <person name="Glaser F."/>
            <person name="Hesse C.N."/>
            <person name="Kosti I."/>
            <person name="LaButti K."/>
            <person name="Lindquist E.A."/>
            <person name="Lucas S."/>
            <person name="Salamov A.A."/>
            <person name="Bradshaw R.E."/>
            <person name="Ciuffetti L."/>
            <person name="Hamelin R.C."/>
            <person name="Kema G.H.J."/>
            <person name="Lawrence C."/>
            <person name="Scott J.A."/>
            <person name="Spatafora J.W."/>
            <person name="Turgeon B.G."/>
            <person name="de Wit P.J.G.M."/>
            <person name="Zhong S."/>
            <person name="Goodwin S.B."/>
            <person name="Grigoriev I.V."/>
        </authorList>
    </citation>
    <scope>NUCLEOTIDE SEQUENCE [LARGE SCALE GENOMIC DNA]</scope>
    <source>
        <strain evidence="4">28A</strain>
    </source>
</reference>
<evidence type="ECO:0000256" key="1">
    <source>
        <dbReference type="ARBA" id="ARBA00005446"/>
    </source>
</evidence>
<evidence type="ECO:0000259" key="2">
    <source>
        <dbReference type="Pfam" id="PF00270"/>
    </source>
</evidence>
<dbReference type="eggNOG" id="KOG0351">
    <property type="taxonomic scope" value="Eukaryota"/>
</dbReference>
<dbReference type="EMBL" id="KB908830">
    <property type="protein sequence ID" value="EOA83662.1"/>
    <property type="molecule type" value="Genomic_DNA"/>
</dbReference>
<dbReference type="GO" id="GO:0003676">
    <property type="term" value="F:nucleic acid binding"/>
    <property type="evidence" value="ECO:0007669"/>
    <property type="project" value="InterPro"/>
</dbReference>
<dbReference type="InterPro" id="IPR027417">
    <property type="entry name" value="P-loop_NTPase"/>
</dbReference>
<dbReference type="Pfam" id="PF00270">
    <property type="entry name" value="DEAD"/>
    <property type="match status" value="1"/>
</dbReference>
<proteinExistence type="inferred from homology"/>
<dbReference type="Proteomes" id="UP000016935">
    <property type="component" value="Unassembled WGS sequence"/>
</dbReference>
<dbReference type="Gene3D" id="3.40.50.300">
    <property type="entry name" value="P-loop containing nucleotide triphosphate hydrolases"/>
    <property type="match status" value="1"/>
</dbReference>
<dbReference type="GeneID" id="19395531"/>
<dbReference type="GO" id="GO:0009378">
    <property type="term" value="F:four-way junction helicase activity"/>
    <property type="evidence" value="ECO:0007669"/>
    <property type="project" value="TreeGrafter"/>
</dbReference>
<dbReference type="AlphaFoldDB" id="R0K5T2"/>
<evidence type="ECO:0000313" key="3">
    <source>
        <dbReference type="EMBL" id="EOA83662.1"/>
    </source>
</evidence>
<dbReference type="GO" id="GO:0005694">
    <property type="term" value="C:chromosome"/>
    <property type="evidence" value="ECO:0007669"/>
    <property type="project" value="TreeGrafter"/>
</dbReference>
<dbReference type="GO" id="GO:0005524">
    <property type="term" value="F:ATP binding"/>
    <property type="evidence" value="ECO:0007669"/>
    <property type="project" value="InterPro"/>
</dbReference>
<dbReference type="PANTHER" id="PTHR13710">
    <property type="entry name" value="DNA HELICASE RECQ FAMILY MEMBER"/>
    <property type="match status" value="1"/>
</dbReference>
<dbReference type="HOGENOM" id="CLU_1027460_0_0_1"/>
<dbReference type="InterPro" id="IPR011545">
    <property type="entry name" value="DEAD/DEAH_box_helicase_dom"/>
</dbReference>
<dbReference type="GO" id="GO:0043138">
    <property type="term" value="F:3'-5' DNA helicase activity"/>
    <property type="evidence" value="ECO:0007669"/>
    <property type="project" value="TreeGrafter"/>
</dbReference>
<reference evidence="3 4" key="2">
    <citation type="journal article" date="2013" name="PLoS Genet.">
        <title>Comparative genome structure, secondary metabolite, and effector coding capacity across Cochliobolus pathogens.</title>
        <authorList>
            <person name="Condon B.J."/>
            <person name="Leng Y."/>
            <person name="Wu D."/>
            <person name="Bushley K.E."/>
            <person name="Ohm R.A."/>
            <person name="Otillar R."/>
            <person name="Martin J."/>
            <person name="Schackwitz W."/>
            <person name="Grimwood J."/>
            <person name="MohdZainudin N."/>
            <person name="Xue C."/>
            <person name="Wang R."/>
            <person name="Manning V.A."/>
            <person name="Dhillon B."/>
            <person name="Tu Z.J."/>
            <person name="Steffenson B.J."/>
            <person name="Salamov A."/>
            <person name="Sun H."/>
            <person name="Lowry S."/>
            <person name="LaButti K."/>
            <person name="Han J."/>
            <person name="Copeland A."/>
            <person name="Lindquist E."/>
            <person name="Barry K."/>
            <person name="Schmutz J."/>
            <person name="Baker S.E."/>
            <person name="Ciuffetti L.M."/>
            <person name="Grigoriev I.V."/>
            <person name="Zhong S."/>
            <person name="Turgeon B.G."/>
        </authorList>
    </citation>
    <scope>NUCLEOTIDE SEQUENCE [LARGE SCALE GENOMIC DNA]</scope>
    <source>
        <strain evidence="4">28A</strain>
    </source>
</reference>
<gene>
    <name evidence="3" type="ORF">SETTUDRAFT_112015</name>
</gene>
<comment type="similarity">
    <text evidence="1">Belongs to the helicase family. RecQ subfamily.</text>
</comment>
<dbReference type="GO" id="GO:0005634">
    <property type="term" value="C:nucleus"/>
    <property type="evidence" value="ECO:0007669"/>
    <property type="project" value="TreeGrafter"/>
</dbReference>
<dbReference type="STRING" id="671987.R0K5T2"/>